<comment type="cofactor">
    <cofactor evidence="1">
        <name>Mn(2+)</name>
        <dbReference type="ChEBI" id="CHEBI:29035"/>
    </cofactor>
</comment>
<comment type="caution">
    <text evidence="8">The sequence shown here is derived from an EMBL/GenBank/DDBJ whole genome shotgun (WGS) entry which is preliminary data.</text>
</comment>
<keyword evidence="9" id="KW-1185">Reference proteome</keyword>
<gene>
    <name evidence="8" type="ORF">K0M31_013580</name>
</gene>
<dbReference type="InterPro" id="IPR013087">
    <property type="entry name" value="Znf_C2H2_type"/>
</dbReference>
<evidence type="ECO:0000313" key="9">
    <source>
        <dbReference type="Proteomes" id="UP001177670"/>
    </source>
</evidence>
<feature type="domain" description="C2H2-type" evidence="7">
    <location>
        <begin position="83"/>
        <end position="105"/>
    </location>
</feature>
<dbReference type="PANTHER" id="PTHR12271">
    <property type="entry name" value="POLY A POLYMERASE CID PAP -RELATED"/>
    <property type="match status" value="1"/>
</dbReference>
<dbReference type="Pfam" id="PF22600">
    <property type="entry name" value="MTPAP-like_central"/>
    <property type="match status" value="1"/>
</dbReference>
<evidence type="ECO:0000313" key="8">
    <source>
        <dbReference type="EMBL" id="KAK1119074.1"/>
    </source>
</evidence>
<dbReference type="GO" id="GO:1990817">
    <property type="term" value="F:poly(A) RNA polymerase activity"/>
    <property type="evidence" value="ECO:0007669"/>
    <property type="project" value="UniProtKB-ARBA"/>
</dbReference>
<dbReference type="GO" id="GO:0046872">
    <property type="term" value="F:metal ion binding"/>
    <property type="evidence" value="ECO:0007669"/>
    <property type="project" value="UniProtKB-KW"/>
</dbReference>
<dbReference type="Pfam" id="PF03828">
    <property type="entry name" value="PAP_assoc"/>
    <property type="match status" value="1"/>
</dbReference>
<keyword evidence="4" id="KW-0479">Metal-binding</keyword>
<dbReference type="GO" id="GO:0031123">
    <property type="term" value="P:RNA 3'-end processing"/>
    <property type="evidence" value="ECO:0007669"/>
    <property type="project" value="TreeGrafter"/>
</dbReference>
<dbReference type="EMBL" id="JAHYIQ010000038">
    <property type="protein sequence ID" value="KAK1119074.1"/>
    <property type="molecule type" value="Genomic_DNA"/>
</dbReference>
<dbReference type="Gene3D" id="3.30.460.10">
    <property type="entry name" value="Beta Polymerase, domain 2"/>
    <property type="match status" value="1"/>
</dbReference>
<dbReference type="GO" id="GO:0050265">
    <property type="term" value="F:RNA uridylyltransferase activity"/>
    <property type="evidence" value="ECO:0007669"/>
    <property type="project" value="TreeGrafter"/>
</dbReference>
<evidence type="ECO:0000256" key="4">
    <source>
        <dbReference type="ARBA" id="ARBA00022723"/>
    </source>
</evidence>
<sequence length="1025" mass="120904">MFKKLVENNIVVNNDGHYICNSCMCIKASLEDILHHINREEHVIARCDQIFKMFEHYNITETYQEIRDETETAYVIAEYVFICIPCQRSFKYLFDVLEHFEDEEHTKKFQNNIINFDEISSKINMNNTKVLRKLEIDETNVFDRRLLKNLIAHPKCDLYINRHEKILLSKLFEKEDYYEILVNNKVILLEYYMFNFIISDKRIYKCNLCLCSLTCFDHILPHINGKKHRVVQDHIKKYGINKDQKMDRDEIQQLIRYDKALRKKASKTCKTCNSSIPCNKCFELVKQELLDNRIKYFGNIFLCTVCDCQISSQICPILQHIRGRTHKRKLANLDTYESTSSNDTIVLDISENDSLINDIYNVDNTSKVLKNTISLRDNSNENNTISLRDNSNENNTISLRDNSNENNTIFADTYKNNKLSSDNQCDFGITEDVRVQIIDTLHGKQISKICKPEKKSVNTLERLDNPYTEEYFKIETKMYSVQEKLNNIKIYLRLIVPHDSTYFYCLACNQEILKELYFVYEHICLQRHKMQVNQIKKNINCDKLSGQYMKEISKYRVKCYPCGNIIKNEIYDFTLHIEKEYHRKEHKEVTKVIDTIFDSISQHVNNLRYNIQKYCCALCSERFDYKVEFIQHINQEHSPLLEDEIFDFCISCTVLWLGKEDCYRKHCNDELHKYLLRSKDFIIENLPKDIKEILTQVDKISNVLFQQSQDLSDTSCVSQEIKQSLENSLKSVYPTIKAFIFGSRVTGLALEHSDIDIYLDCNNTYNQQVKDLELVRSYLRTIKEKLSKDEWEIEALLEHARTPIIKLIYKRYCLHCDISAMNGLSVENSKLIRSFNDAYLPCRKLTLFVKKWFSECILYEDHCLISYALSCLVIFYLQTESYLPSVAELIKEKNNSKLICGWETGVAQPKDNNKSEQPISTLLLGFFKFYANFDYEHYIICLLMGKPVAKKDFTNIEMLPEEMKPYINYLQTSKSPQYFRTNAPLCVQDPFELSRNLTRPVTSIILNEFRKYCQDGSLFLSSLIK</sequence>
<evidence type="ECO:0000256" key="5">
    <source>
        <dbReference type="ARBA" id="ARBA00022842"/>
    </source>
</evidence>
<reference evidence="8" key="1">
    <citation type="submission" date="2021-10" db="EMBL/GenBank/DDBJ databases">
        <title>Melipona bicolor Genome sequencing and assembly.</title>
        <authorList>
            <person name="Araujo N.S."/>
            <person name="Arias M.C."/>
        </authorList>
    </citation>
    <scope>NUCLEOTIDE SEQUENCE</scope>
    <source>
        <strain evidence="8">USP_2M_L1-L4_2017</strain>
        <tissue evidence="8">Whole body</tissue>
    </source>
</reference>
<evidence type="ECO:0000256" key="2">
    <source>
        <dbReference type="ARBA" id="ARBA00001946"/>
    </source>
</evidence>
<keyword evidence="5" id="KW-0460">Magnesium</keyword>
<evidence type="ECO:0000256" key="6">
    <source>
        <dbReference type="SAM" id="MobiDB-lite"/>
    </source>
</evidence>
<dbReference type="CDD" id="cd05402">
    <property type="entry name" value="NT_PAP_TUTase"/>
    <property type="match status" value="1"/>
</dbReference>
<evidence type="ECO:0000256" key="1">
    <source>
        <dbReference type="ARBA" id="ARBA00001936"/>
    </source>
</evidence>
<dbReference type="AlphaFoldDB" id="A0AA40KGA9"/>
<dbReference type="Proteomes" id="UP001177670">
    <property type="component" value="Unassembled WGS sequence"/>
</dbReference>
<organism evidence="8 9">
    <name type="scientific">Melipona bicolor</name>
    <dbReference type="NCBI Taxonomy" id="60889"/>
    <lineage>
        <taxon>Eukaryota</taxon>
        <taxon>Metazoa</taxon>
        <taxon>Ecdysozoa</taxon>
        <taxon>Arthropoda</taxon>
        <taxon>Hexapoda</taxon>
        <taxon>Insecta</taxon>
        <taxon>Pterygota</taxon>
        <taxon>Neoptera</taxon>
        <taxon>Endopterygota</taxon>
        <taxon>Hymenoptera</taxon>
        <taxon>Apocrita</taxon>
        <taxon>Aculeata</taxon>
        <taxon>Apoidea</taxon>
        <taxon>Anthophila</taxon>
        <taxon>Apidae</taxon>
        <taxon>Melipona</taxon>
    </lineage>
</organism>
<dbReference type="InterPro" id="IPR002058">
    <property type="entry name" value="PAP_assoc"/>
</dbReference>
<dbReference type="PANTHER" id="PTHR12271:SF66">
    <property type="entry name" value="TERMINAL URIDYLYLTRANSFERASE TAILOR"/>
    <property type="match status" value="1"/>
</dbReference>
<feature type="domain" description="C2H2-type" evidence="7">
    <location>
        <begin position="615"/>
        <end position="637"/>
    </location>
</feature>
<keyword evidence="3" id="KW-0808">Transferase</keyword>
<dbReference type="InterPro" id="IPR054708">
    <property type="entry name" value="MTPAP-like_central"/>
</dbReference>
<dbReference type="InterPro" id="IPR043519">
    <property type="entry name" value="NT_sf"/>
</dbReference>
<accession>A0AA40KGA9</accession>
<dbReference type="SUPFAM" id="SSF81301">
    <property type="entry name" value="Nucleotidyltransferase"/>
    <property type="match status" value="1"/>
</dbReference>
<dbReference type="SUPFAM" id="SSF81631">
    <property type="entry name" value="PAP/OAS1 substrate-binding domain"/>
    <property type="match status" value="1"/>
</dbReference>
<feature type="region of interest" description="Disordered" evidence="6">
    <location>
        <begin position="380"/>
        <end position="400"/>
    </location>
</feature>
<evidence type="ECO:0000256" key="3">
    <source>
        <dbReference type="ARBA" id="ARBA00022679"/>
    </source>
</evidence>
<protein>
    <recommendedName>
        <fullName evidence="7">C2H2-type domain-containing protein</fullName>
    </recommendedName>
</protein>
<evidence type="ECO:0000259" key="7">
    <source>
        <dbReference type="PROSITE" id="PS00028"/>
    </source>
</evidence>
<name>A0AA40KGA9_9HYME</name>
<dbReference type="SMART" id="SM00355">
    <property type="entry name" value="ZnF_C2H2"/>
    <property type="match status" value="5"/>
</dbReference>
<comment type="cofactor">
    <cofactor evidence="2">
        <name>Mg(2+)</name>
        <dbReference type="ChEBI" id="CHEBI:18420"/>
    </cofactor>
</comment>
<dbReference type="Gene3D" id="1.10.1410.10">
    <property type="match status" value="1"/>
</dbReference>
<dbReference type="PROSITE" id="PS00028">
    <property type="entry name" value="ZINC_FINGER_C2H2_1"/>
    <property type="match status" value="2"/>
</dbReference>
<proteinExistence type="predicted"/>